<dbReference type="RefSeq" id="WP_203845730.1">
    <property type="nucleotide sequence ID" value="NZ_BAAAVW010000006.1"/>
</dbReference>
<keyword evidence="1" id="KW-1133">Transmembrane helix</keyword>
<evidence type="ECO:0000259" key="2">
    <source>
        <dbReference type="Pfam" id="PF13191"/>
    </source>
</evidence>
<name>A0A919U6V1_9ACTN</name>
<evidence type="ECO:0000313" key="3">
    <source>
        <dbReference type="EMBL" id="GIG43872.1"/>
    </source>
</evidence>
<keyword evidence="1" id="KW-0472">Membrane</keyword>
<dbReference type="InterPro" id="IPR027417">
    <property type="entry name" value="P-loop_NTPase"/>
</dbReference>
<keyword evidence="1" id="KW-0812">Transmembrane</keyword>
<dbReference type="InterPro" id="IPR041664">
    <property type="entry name" value="AAA_16"/>
</dbReference>
<evidence type="ECO:0000313" key="4">
    <source>
        <dbReference type="Proteomes" id="UP000660611"/>
    </source>
</evidence>
<dbReference type="EMBL" id="BONQ01000029">
    <property type="protein sequence ID" value="GIG43872.1"/>
    <property type="molecule type" value="Genomic_DNA"/>
</dbReference>
<evidence type="ECO:0000256" key="1">
    <source>
        <dbReference type="SAM" id="Phobius"/>
    </source>
</evidence>
<accession>A0A919U6V1</accession>
<feature type="transmembrane region" description="Helical" evidence="1">
    <location>
        <begin position="26"/>
        <end position="47"/>
    </location>
</feature>
<sequence>MTRVMFWSVAVASAAAGGLLIWSGPMPLRLAGAVLLGVATGLALWAARRPRPVGPLPATQVVGGRLPRLATFRGRTRHLAELRERYERLREPEASNGAIILPIHGLPGVGKSALAREFALTLAAEFPDGQLYANLGNAGNIRPEAEILKSFLADLRPDAELPMSTNDRAALFRSLTATARILVVLDAARDHEQVARLIPAGANCAVIVTSRRNLGPALGVESLALDVPSMDDGLAMLRAVSNTLDEDRKFAIEIVDRVGRLPLAIRAVGDEIVRDGGALAPAALRLRGWQSEPGADALRRHLPVVHERVESEYSRLDRAERQAFALLSLIESPSFVPWVLAPLLGYDAAGHRVEQLAVENTVSRLAERQLLTIAGLDEVTGLDRYQLHPLVRSFAVSVRGPVDAVRILERVDEAYLEAIDLILAASEAGYRDRNPAPQPLRWFAAATALPRISDGLPGRWVRAEYRNLLRCVGAAHQRRRFVLCWRIAVRLADSVRTASAGSR</sequence>
<dbReference type="Proteomes" id="UP000660611">
    <property type="component" value="Unassembled WGS sequence"/>
</dbReference>
<dbReference type="SUPFAM" id="SSF52540">
    <property type="entry name" value="P-loop containing nucleoside triphosphate hydrolases"/>
    <property type="match status" value="1"/>
</dbReference>
<dbReference type="PRINTS" id="PR00364">
    <property type="entry name" value="DISEASERSIST"/>
</dbReference>
<gene>
    <name evidence="3" type="ORF">Dsi01nite_019130</name>
</gene>
<dbReference type="PANTHER" id="PTHR47691:SF3">
    <property type="entry name" value="HTH-TYPE TRANSCRIPTIONAL REGULATOR RV0890C-RELATED"/>
    <property type="match status" value="1"/>
</dbReference>
<dbReference type="GO" id="GO:0043531">
    <property type="term" value="F:ADP binding"/>
    <property type="evidence" value="ECO:0007669"/>
    <property type="project" value="InterPro"/>
</dbReference>
<proteinExistence type="predicted"/>
<dbReference type="Gene3D" id="3.40.50.300">
    <property type="entry name" value="P-loop containing nucleotide triphosphate hydrolases"/>
    <property type="match status" value="1"/>
</dbReference>
<dbReference type="AlphaFoldDB" id="A0A919U6V1"/>
<reference evidence="3" key="1">
    <citation type="submission" date="2021-01" db="EMBL/GenBank/DDBJ databases">
        <title>Whole genome shotgun sequence of Dactylosporangium siamense NBRC 106093.</title>
        <authorList>
            <person name="Komaki H."/>
            <person name="Tamura T."/>
        </authorList>
    </citation>
    <scope>NUCLEOTIDE SEQUENCE</scope>
    <source>
        <strain evidence="3">NBRC 106093</strain>
    </source>
</reference>
<protein>
    <recommendedName>
        <fullName evidence="2">Orc1-like AAA ATPase domain-containing protein</fullName>
    </recommendedName>
</protein>
<feature type="domain" description="Orc1-like AAA ATPase" evidence="2">
    <location>
        <begin position="72"/>
        <end position="193"/>
    </location>
</feature>
<dbReference type="PANTHER" id="PTHR47691">
    <property type="entry name" value="REGULATOR-RELATED"/>
    <property type="match status" value="1"/>
</dbReference>
<comment type="caution">
    <text evidence="3">The sequence shown here is derived from an EMBL/GenBank/DDBJ whole genome shotgun (WGS) entry which is preliminary data.</text>
</comment>
<dbReference type="Pfam" id="PF13191">
    <property type="entry name" value="AAA_16"/>
    <property type="match status" value="1"/>
</dbReference>
<organism evidence="3 4">
    <name type="scientific">Dactylosporangium siamense</name>
    <dbReference type="NCBI Taxonomy" id="685454"/>
    <lineage>
        <taxon>Bacteria</taxon>
        <taxon>Bacillati</taxon>
        <taxon>Actinomycetota</taxon>
        <taxon>Actinomycetes</taxon>
        <taxon>Micromonosporales</taxon>
        <taxon>Micromonosporaceae</taxon>
        <taxon>Dactylosporangium</taxon>
    </lineage>
</organism>
<keyword evidence="4" id="KW-1185">Reference proteome</keyword>